<evidence type="ECO:0000313" key="2">
    <source>
        <dbReference type="Proteomes" id="UP001597351"/>
    </source>
</evidence>
<dbReference type="Gene3D" id="1.20.120.450">
    <property type="entry name" value="dinb family like domain"/>
    <property type="match status" value="1"/>
</dbReference>
<protein>
    <submittedName>
        <fullName evidence="1">DUF664 domain-containing protein</fullName>
    </submittedName>
</protein>
<gene>
    <name evidence="1" type="ORF">ACFSDE_09255</name>
</gene>
<proteinExistence type="predicted"/>
<evidence type="ECO:0000313" key="1">
    <source>
        <dbReference type="EMBL" id="MFD1946980.1"/>
    </source>
</evidence>
<reference evidence="2" key="1">
    <citation type="journal article" date="2019" name="Int. J. Syst. Evol. Microbiol.">
        <title>The Global Catalogue of Microorganisms (GCM) 10K type strain sequencing project: providing services to taxonomists for standard genome sequencing and annotation.</title>
        <authorList>
            <consortium name="The Broad Institute Genomics Platform"/>
            <consortium name="The Broad Institute Genome Sequencing Center for Infectious Disease"/>
            <person name="Wu L."/>
            <person name="Ma J."/>
        </authorList>
    </citation>
    <scope>NUCLEOTIDE SEQUENCE [LARGE SCALE GENOMIC DNA]</scope>
    <source>
        <strain evidence="2">CGMCC 1.12477</strain>
    </source>
</reference>
<sequence length="183" mass="20055">MTETPPWAPPVAGTDVDHVLASLERLRVTFRWKADGLDEAGLRARIDSSALSLASLLKHLSLVEDHYSTTALDGSSIGSPWTEIHDGTDDFTERTAVEDSAASLYELYDGAVLRAKERYAAAVAAGGLDQPTAMEEAGQARSLRRLFHDLLEEYGRHTGHADLLREAVDGRVGEDPPLDYRPW</sequence>
<dbReference type="SUPFAM" id="SSF109854">
    <property type="entry name" value="DinB/YfiT-like putative metalloenzymes"/>
    <property type="match status" value="1"/>
</dbReference>
<name>A0ABW4TK77_9ACTN</name>
<dbReference type="Pfam" id="PF04978">
    <property type="entry name" value="MST"/>
    <property type="match status" value="1"/>
</dbReference>
<dbReference type="Proteomes" id="UP001597351">
    <property type="component" value="Unassembled WGS sequence"/>
</dbReference>
<dbReference type="EMBL" id="JBHUGD010000003">
    <property type="protein sequence ID" value="MFD1946980.1"/>
    <property type="molecule type" value="Genomic_DNA"/>
</dbReference>
<dbReference type="InterPro" id="IPR007061">
    <property type="entry name" value="MST-like"/>
</dbReference>
<dbReference type="InterPro" id="IPR034660">
    <property type="entry name" value="DinB/YfiT-like"/>
</dbReference>
<comment type="caution">
    <text evidence="1">The sequence shown here is derived from an EMBL/GenBank/DDBJ whole genome shotgun (WGS) entry which is preliminary data.</text>
</comment>
<keyword evidence="2" id="KW-1185">Reference proteome</keyword>
<dbReference type="RefSeq" id="WP_343917647.1">
    <property type="nucleotide sequence ID" value="NZ_BAAAJT010000002.1"/>
</dbReference>
<accession>A0ABW4TK77</accession>
<organism evidence="1 2">
    <name type="scientific">Nocardioides aestuarii</name>
    <dbReference type="NCBI Taxonomy" id="252231"/>
    <lineage>
        <taxon>Bacteria</taxon>
        <taxon>Bacillati</taxon>
        <taxon>Actinomycetota</taxon>
        <taxon>Actinomycetes</taxon>
        <taxon>Propionibacteriales</taxon>
        <taxon>Nocardioidaceae</taxon>
        <taxon>Nocardioides</taxon>
    </lineage>
</organism>